<dbReference type="Gene3D" id="1.10.4030.10">
    <property type="entry name" value="Porin chaperone SurA, peptide-binding domain"/>
    <property type="match status" value="1"/>
</dbReference>
<dbReference type="Pfam" id="PF13624">
    <property type="entry name" value="SurA_N_3"/>
    <property type="match status" value="1"/>
</dbReference>
<evidence type="ECO:0000313" key="3">
    <source>
        <dbReference type="Proteomes" id="UP000034207"/>
    </source>
</evidence>
<organism evidence="2 3">
    <name type="scientific">candidate division CPR2 bacterium GW2011_GWC2_39_10</name>
    <dbReference type="NCBI Taxonomy" id="1618345"/>
    <lineage>
        <taxon>Bacteria</taxon>
        <taxon>Bacteria division CPR2</taxon>
    </lineage>
</organism>
<evidence type="ECO:0000313" key="2">
    <source>
        <dbReference type="EMBL" id="KKQ95168.1"/>
    </source>
</evidence>
<reference evidence="2 3" key="1">
    <citation type="journal article" date="2015" name="Nature">
        <title>rRNA introns, odd ribosomes, and small enigmatic genomes across a large radiation of phyla.</title>
        <authorList>
            <person name="Brown C.T."/>
            <person name="Hug L.A."/>
            <person name="Thomas B.C."/>
            <person name="Sharon I."/>
            <person name="Castelle C.J."/>
            <person name="Singh A."/>
            <person name="Wilkins M.J."/>
            <person name="Williams K.H."/>
            <person name="Banfield J.F."/>
        </authorList>
    </citation>
    <scope>NUCLEOTIDE SEQUENCE [LARGE SCALE GENOMIC DNA]</scope>
</reference>
<protein>
    <submittedName>
        <fullName evidence="2">Uncharacterized protein</fullName>
    </submittedName>
</protein>
<keyword evidence="1" id="KW-1133">Transmembrane helix</keyword>
<dbReference type="EMBL" id="LBVV01000003">
    <property type="protein sequence ID" value="KKQ95168.1"/>
    <property type="molecule type" value="Genomic_DNA"/>
</dbReference>
<dbReference type="AlphaFoldDB" id="A0A0G0LTB6"/>
<dbReference type="STRING" id="1618345.UT18_C0003G0027"/>
<dbReference type="InterPro" id="IPR027304">
    <property type="entry name" value="Trigger_fact/SurA_dom_sf"/>
</dbReference>
<dbReference type="Proteomes" id="UP000034207">
    <property type="component" value="Unassembled WGS sequence"/>
</dbReference>
<gene>
    <name evidence="2" type="ORF">UT18_C0003G0027</name>
</gene>
<name>A0A0G0LTB6_UNCC2</name>
<feature type="transmembrane region" description="Helical" evidence="1">
    <location>
        <begin position="7"/>
        <end position="27"/>
    </location>
</feature>
<sequence length="303" mass="34186">MKKFNKVKIPLMSLFVILIAVAFFYLYKTKYDKTRAIVTIGDKKITQMDLNKRIYSINFEGSADNPQQISEGFKKELVDELVEKTIVESAAARLGINVADDAVDAFLKEEGIEVEGLDNEKVAIVRENVKYRVTKLKVEERVVTKKEGEYIKIRFDKFHSDNLGGTEQQTSELRNYAQKLAEDLYKKLNTGTITFQQGVDIVEKDPVIDIKGIPGKLDRQGGYFKPDTAMFINADFKKKLKNMTLNTISEPFVITLPAITGEGAKYVDSAFIIAKITKVSDGEADSFSAWIAQQKKSLNIERS</sequence>
<evidence type="ECO:0000256" key="1">
    <source>
        <dbReference type="SAM" id="Phobius"/>
    </source>
</evidence>
<accession>A0A0G0LTB6</accession>
<dbReference type="SUPFAM" id="SSF109998">
    <property type="entry name" value="Triger factor/SurA peptide-binding domain-like"/>
    <property type="match status" value="1"/>
</dbReference>
<proteinExistence type="predicted"/>
<comment type="caution">
    <text evidence="2">The sequence shown here is derived from an EMBL/GenBank/DDBJ whole genome shotgun (WGS) entry which is preliminary data.</text>
</comment>
<keyword evidence="1" id="KW-0472">Membrane</keyword>
<keyword evidence="1" id="KW-0812">Transmembrane</keyword>